<gene>
    <name evidence="1" type="ORF">ACGFZB_38330</name>
</gene>
<name>A0ABW7BG65_9ACTN</name>
<evidence type="ECO:0000313" key="1">
    <source>
        <dbReference type="EMBL" id="MFG3016202.1"/>
    </source>
</evidence>
<dbReference type="RefSeq" id="WP_388328607.1">
    <property type="nucleotide sequence ID" value="NZ_JBIBCC010000025.1"/>
</dbReference>
<accession>A0ABW7BG65</accession>
<proteinExistence type="predicted"/>
<dbReference type="EMBL" id="JBICYV010000027">
    <property type="protein sequence ID" value="MFG3016202.1"/>
    <property type="molecule type" value="Genomic_DNA"/>
</dbReference>
<keyword evidence="2" id="KW-1185">Reference proteome</keyword>
<sequence>MRTFLLFLLYCLVVTPAGLVSRVVKDPMARRRPAGTQTYWTTPTPAQAR</sequence>
<organism evidence="1 2">
    <name type="scientific">Streptomyces cinerochromogenes</name>
    <dbReference type="NCBI Taxonomy" id="66422"/>
    <lineage>
        <taxon>Bacteria</taxon>
        <taxon>Bacillati</taxon>
        <taxon>Actinomycetota</taxon>
        <taxon>Actinomycetes</taxon>
        <taxon>Kitasatosporales</taxon>
        <taxon>Streptomycetaceae</taxon>
        <taxon>Streptomyces</taxon>
    </lineage>
</organism>
<evidence type="ECO:0000313" key="2">
    <source>
        <dbReference type="Proteomes" id="UP001604267"/>
    </source>
</evidence>
<protein>
    <submittedName>
        <fullName evidence="1">Uncharacterized protein</fullName>
    </submittedName>
</protein>
<dbReference type="Proteomes" id="UP001604267">
    <property type="component" value="Unassembled WGS sequence"/>
</dbReference>
<comment type="caution">
    <text evidence="1">The sequence shown here is derived from an EMBL/GenBank/DDBJ whole genome shotgun (WGS) entry which is preliminary data.</text>
</comment>
<reference evidence="1 2" key="1">
    <citation type="submission" date="2024-10" db="EMBL/GenBank/DDBJ databases">
        <title>The Natural Products Discovery Center: Release of the First 8490 Sequenced Strains for Exploring Actinobacteria Biosynthetic Diversity.</title>
        <authorList>
            <person name="Kalkreuter E."/>
            <person name="Kautsar S.A."/>
            <person name="Yang D."/>
            <person name="Bader C.D."/>
            <person name="Teijaro C.N."/>
            <person name="Fluegel L."/>
            <person name="Davis C.M."/>
            <person name="Simpson J.R."/>
            <person name="Lauterbach L."/>
            <person name="Steele A.D."/>
            <person name="Gui C."/>
            <person name="Meng S."/>
            <person name="Li G."/>
            <person name="Viehrig K."/>
            <person name="Ye F."/>
            <person name="Su P."/>
            <person name="Kiefer A.F."/>
            <person name="Nichols A."/>
            <person name="Cepeda A.J."/>
            <person name="Yan W."/>
            <person name="Fan B."/>
            <person name="Jiang Y."/>
            <person name="Adhikari A."/>
            <person name="Zheng C.-J."/>
            <person name="Schuster L."/>
            <person name="Cowan T.M."/>
            <person name="Smanski M.J."/>
            <person name="Chevrette M.G."/>
            <person name="De Carvalho L.P.S."/>
            <person name="Shen B."/>
        </authorList>
    </citation>
    <scope>NUCLEOTIDE SEQUENCE [LARGE SCALE GENOMIC DNA]</scope>
    <source>
        <strain evidence="1 2">NPDC048320</strain>
    </source>
</reference>